<dbReference type="OrthoDB" id="9806179at2"/>
<keyword evidence="6 9" id="KW-0520">NAD</keyword>
<name>U2CMB1_9BACE</name>
<dbReference type="InterPro" id="IPR012336">
    <property type="entry name" value="Thioredoxin-like_fold"/>
</dbReference>
<dbReference type="GO" id="GO:0005829">
    <property type="term" value="C:cytosol"/>
    <property type="evidence" value="ECO:0007669"/>
    <property type="project" value="UniProtKB-ARBA"/>
</dbReference>
<dbReference type="HOGENOM" id="CLU_031864_1_1_10"/>
<keyword evidence="5" id="KW-0560">Oxidoreductase</keyword>
<evidence type="ECO:0000256" key="10">
    <source>
        <dbReference type="PIRSR" id="PIRSR000238-2"/>
    </source>
</evidence>
<gene>
    <name evidence="14" type="ORF">HMPREF1981_01469</name>
</gene>
<dbReference type="InterPro" id="IPR036249">
    <property type="entry name" value="Thioredoxin-like_sf"/>
</dbReference>
<dbReference type="Pfam" id="PF07992">
    <property type="entry name" value="Pyr_redox_2"/>
    <property type="match status" value="1"/>
</dbReference>
<dbReference type="GO" id="GO:0016668">
    <property type="term" value="F:oxidoreductase activity, acting on a sulfur group of donors, NAD(P) as acceptor"/>
    <property type="evidence" value="ECO:0007669"/>
    <property type="project" value="UniProtKB-ARBA"/>
</dbReference>
<dbReference type="CDD" id="cd02974">
    <property type="entry name" value="AhpF_NTD_N"/>
    <property type="match status" value="1"/>
</dbReference>
<dbReference type="PRINTS" id="PR00469">
    <property type="entry name" value="PNDRDTASEII"/>
</dbReference>
<dbReference type="PIRSF" id="PIRSF000238">
    <property type="entry name" value="AhpF"/>
    <property type="match status" value="1"/>
</dbReference>
<keyword evidence="4 9" id="KW-0274">FAD</keyword>
<evidence type="ECO:0000256" key="4">
    <source>
        <dbReference type="ARBA" id="ARBA00022827"/>
    </source>
</evidence>
<keyword evidence="3" id="KW-0285">Flavoprotein</keyword>
<accession>U2CMB1</accession>
<dbReference type="InterPro" id="IPR036188">
    <property type="entry name" value="FAD/NAD-bd_sf"/>
</dbReference>
<feature type="region of interest" description="Disordered" evidence="11">
    <location>
        <begin position="293"/>
        <end position="312"/>
    </location>
</feature>
<dbReference type="InterPro" id="IPR044142">
    <property type="entry name" value="AhpF_NTD_N"/>
</dbReference>
<proteinExistence type="inferred from homology"/>
<dbReference type="GO" id="GO:0051287">
    <property type="term" value="F:NAD binding"/>
    <property type="evidence" value="ECO:0007669"/>
    <property type="project" value="InterPro"/>
</dbReference>
<feature type="binding site" evidence="9">
    <location>
        <begin position="374"/>
        <end position="388"/>
    </location>
    <ligand>
        <name>NAD(+)</name>
        <dbReference type="ChEBI" id="CHEBI:57540"/>
    </ligand>
</feature>
<dbReference type="FunFam" id="3.50.50.60:FF:000007">
    <property type="entry name" value="Alkyl hydroperoxide reductase, F subunit"/>
    <property type="match status" value="1"/>
</dbReference>
<dbReference type="GO" id="GO:0032991">
    <property type="term" value="C:protein-containing complex"/>
    <property type="evidence" value="ECO:0007669"/>
    <property type="project" value="UniProtKB-ARBA"/>
</dbReference>
<dbReference type="PATRIC" id="fig|1321819.3.peg.1351"/>
<evidence type="ECO:0000256" key="5">
    <source>
        <dbReference type="ARBA" id="ARBA00023002"/>
    </source>
</evidence>
<feature type="domain" description="FAD/NAD(P)-binding" evidence="12">
    <location>
        <begin position="212"/>
        <end position="519"/>
    </location>
</feature>
<evidence type="ECO:0000256" key="11">
    <source>
        <dbReference type="SAM" id="MobiDB-lite"/>
    </source>
</evidence>
<dbReference type="CDD" id="cd03026">
    <property type="entry name" value="AhpF_NTD_C"/>
    <property type="match status" value="1"/>
</dbReference>
<feature type="binding site" evidence="9">
    <location>
        <begin position="495"/>
        <end position="505"/>
    </location>
    <ligand>
        <name>FAD</name>
        <dbReference type="ChEBI" id="CHEBI:57692"/>
    </ligand>
</feature>
<comment type="subunit">
    <text evidence="2">Homodimer.</text>
</comment>
<evidence type="ECO:0000256" key="8">
    <source>
        <dbReference type="ARBA" id="ARBA00023284"/>
    </source>
</evidence>
<dbReference type="InterPro" id="IPR050097">
    <property type="entry name" value="Ferredoxin-NADP_redctase_2"/>
</dbReference>
<reference evidence="14 15" key="1">
    <citation type="submission" date="2013-08" db="EMBL/GenBank/DDBJ databases">
        <authorList>
            <person name="Weinstock G."/>
            <person name="Sodergren E."/>
            <person name="Wylie T."/>
            <person name="Fulton L."/>
            <person name="Fulton R."/>
            <person name="Fronick C."/>
            <person name="O'Laughlin M."/>
            <person name="Godfrey J."/>
            <person name="Miner T."/>
            <person name="Herter B."/>
            <person name="Appelbaum E."/>
            <person name="Cordes M."/>
            <person name="Lek S."/>
            <person name="Wollam A."/>
            <person name="Pepin K.H."/>
            <person name="Palsikar V.B."/>
            <person name="Mitreva M."/>
            <person name="Wilson R.K."/>
        </authorList>
    </citation>
    <scope>NUCLEOTIDE SEQUENCE [LARGE SCALE GENOMIC DNA]</scope>
    <source>
        <strain evidence="14 15">F0041</strain>
    </source>
</reference>
<dbReference type="GO" id="GO:0050660">
    <property type="term" value="F:flavin adenine dinucleotide binding"/>
    <property type="evidence" value="ECO:0007669"/>
    <property type="project" value="InterPro"/>
</dbReference>
<dbReference type="RefSeq" id="WP_021644884.1">
    <property type="nucleotide sequence ID" value="NZ_KE993090.1"/>
</dbReference>
<dbReference type="InterPro" id="IPR023753">
    <property type="entry name" value="FAD/NAD-binding_dom"/>
</dbReference>
<feature type="binding site" evidence="9">
    <location>
        <begin position="213"/>
        <end position="228"/>
    </location>
    <ligand>
        <name>FAD</name>
        <dbReference type="ChEBI" id="CHEBI:57692"/>
    </ligand>
</feature>
<protein>
    <submittedName>
        <fullName evidence="14">Alkyl hydroperoxide reductase, F subunit</fullName>
    </submittedName>
</protein>
<dbReference type="PROSITE" id="PS00573">
    <property type="entry name" value="PYRIDINE_REDOX_2"/>
    <property type="match status" value="1"/>
</dbReference>
<comment type="cofactor">
    <cofactor evidence="9">
        <name>FAD</name>
        <dbReference type="ChEBI" id="CHEBI:57692"/>
    </cofactor>
    <text evidence="9">Binds 1 FAD per subunit.</text>
</comment>
<keyword evidence="8 10" id="KW-0676">Redox-active center</keyword>
<evidence type="ECO:0000313" key="15">
    <source>
        <dbReference type="Proteomes" id="UP000016496"/>
    </source>
</evidence>
<comment type="caution">
    <text evidence="14">The sequence shown here is derived from an EMBL/GenBank/DDBJ whole genome shotgun (WGS) entry which is preliminary data.</text>
</comment>
<dbReference type="EMBL" id="AWSV01000081">
    <property type="protein sequence ID" value="ERI85670.1"/>
    <property type="molecule type" value="Genomic_DNA"/>
</dbReference>
<dbReference type="PANTHER" id="PTHR48105">
    <property type="entry name" value="THIOREDOXIN REDUCTASE 1-RELATED-RELATED"/>
    <property type="match status" value="1"/>
</dbReference>
<dbReference type="InterPro" id="IPR012081">
    <property type="entry name" value="Alkyl_hydroperoxide_Rdtase_suF"/>
</dbReference>
<evidence type="ECO:0000256" key="9">
    <source>
        <dbReference type="PIRSR" id="PIRSR000238-1"/>
    </source>
</evidence>
<dbReference type="PROSITE" id="PS51354">
    <property type="entry name" value="GLUTAREDOXIN_2"/>
    <property type="match status" value="1"/>
</dbReference>
<comment type="similarity">
    <text evidence="1">Belongs to the class-II pyridine nucleotide-disulfide oxidoreductase family.</text>
</comment>
<feature type="disulfide bond" description="Redox-active" evidence="10">
    <location>
        <begin position="362"/>
        <end position="365"/>
    </location>
</feature>
<evidence type="ECO:0000256" key="2">
    <source>
        <dbReference type="ARBA" id="ARBA00011738"/>
    </source>
</evidence>
<dbReference type="SUPFAM" id="SSF52833">
    <property type="entry name" value="Thioredoxin-like"/>
    <property type="match status" value="2"/>
</dbReference>
<evidence type="ECO:0000256" key="7">
    <source>
        <dbReference type="ARBA" id="ARBA00023157"/>
    </source>
</evidence>
<keyword evidence="7 10" id="KW-1015">Disulfide bond</keyword>
<dbReference type="Gene3D" id="3.50.50.60">
    <property type="entry name" value="FAD/NAD(P)-binding domain"/>
    <property type="match status" value="2"/>
</dbReference>
<dbReference type="NCBIfam" id="TIGR03140">
    <property type="entry name" value="AhpF"/>
    <property type="match status" value="1"/>
</dbReference>
<dbReference type="InterPro" id="IPR008255">
    <property type="entry name" value="Pyr_nucl-diS_OxRdtase_2_AS"/>
</dbReference>
<evidence type="ECO:0000256" key="3">
    <source>
        <dbReference type="ARBA" id="ARBA00022630"/>
    </source>
</evidence>
<evidence type="ECO:0000259" key="12">
    <source>
        <dbReference type="Pfam" id="PF07992"/>
    </source>
</evidence>
<sequence length="537" mass="57823">MLDIALKEQLKTIFAALESDFIFDIRVSARHESREELIEMMEEVAACSERLSCHVQESDRLEFDILKNGEPSGISFRGIPNGHEFTSLLLAVLNLDGKGKNFPDEAVAQRIKALKGPVALTTYVSLTCTNCPDVVQALNLMSVLNPSISHQMVDGALYQEEVDALKIQGVPSVFADGKLLHVGRGELGELLAKLEERYGAEPSLADTAEKRYDVIIAGGGPAGVSAAIYSARKGLKVAMVAERIGGQVKETVGIENLISVPETTGRELADNLRTHLSHYPVDLLEHRRIESVETVEPENRASASADRAADQSPQAAKADKLIVTSVGERLLAPALIIATGAGWRRLNVPGEAEYIGRGVAFCPHCDGPFYKGKHVAVVGGGNSGVEAAIDLAGICSKVTLFEFMGELKADRVLQEKLATLPNVEVFVNVQTTEVVGNGDKLTALRVKDRRTDEERLAELDGVFVQIGLSPNSAAFRDVVETNRMGEIVTDSHCRTNVPGIYAAGDVSTVPYKQIIISMGEGAKAALSAFDDRIRGVI</sequence>
<dbReference type="Pfam" id="PF13192">
    <property type="entry name" value="Thioredoxin_3"/>
    <property type="match status" value="1"/>
</dbReference>
<feature type="compositionally biased region" description="Low complexity" evidence="11">
    <location>
        <begin position="300"/>
        <end position="312"/>
    </location>
</feature>
<evidence type="ECO:0000256" key="1">
    <source>
        <dbReference type="ARBA" id="ARBA00009333"/>
    </source>
</evidence>
<evidence type="ECO:0000256" key="6">
    <source>
        <dbReference type="ARBA" id="ARBA00023027"/>
    </source>
</evidence>
<evidence type="ECO:0000259" key="13">
    <source>
        <dbReference type="Pfam" id="PF13192"/>
    </source>
</evidence>
<keyword evidence="9" id="KW-0521">NADP</keyword>
<dbReference type="Proteomes" id="UP000016496">
    <property type="component" value="Unassembled WGS sequence"/>
</dbReference>
<dbReference type="InterPro" id="IPR044141">
    <property type="entry name" value="AhpF_NTD_C"/>
</dbReference>
<dbReference type="SUPFAM" id="SSF51905">
    <property type="entry name" value="FAD/NAD(P)-binding domain"/>
    <property type="match status" value="1"/>
</dbReference>
<dbReference type="AlphaFoldDB" id="U2CMB1"/>
<evidence type="ECO:0000313" key="14">
    <source>
        <dbReference type="EMBL" id="ERI85670.1"/>
    </source>
</evidence>
<dbReference type="GO" id="GO:0102039">
    <property type="term" value="F:NADH-dependent peroxiredoxin activity"/>
    <property type="evidence" value="ECO:0007669"/>
    <property type="project" value="InterPro"/>
</dbReference>
<feature type="domain" description="Thioredoxin-like fold" evidence="13">
    <location>
        <begin position="124"/>
        <end position="189"/>
    </location>
</feature>
<organism evidence="14 15">
    <name type="scientific">Bacteroides pyogenes F0041</name>
    <dbReference type="NCBI Taxonomy" id="1321819"/>
    <lineage>
        <taxon>Bacteria</taxon>
        <taxon>Pseudomonadati</taxon>
        <taxon>Bacteroidota</taxon>
        <taxon>Bacteroidia</taxon>
        <taxon>Bacteroidales</taxon>
        <taxon>Bacteroidaceae</taxon>
        <taxon>Bacteroides</taxon>
    </lineage>
</organism>
<dbReference type="GO" id="GO:0000302">
    <property type="term" value="P:response to reactive oxygen species"/>
    <property type="evidence" value="ECO:0007669"/>
    <property type="project" value="InterPro"/>
</dbReference>
<dbReference type="Gene3D" id="3.40.30.80">
    <property type="match status" value="1"/>
</dbReference>
<dbReference type="PRINTS" id="PR00368">
    <property type="entry name" value="FADPNR"/>
</dbReference>